<evidence type="ECO:0000313" key="1">
    <source>
        <dbReference type="EMBL" id="KAH6940169.1"/>
    </source>
</evidence>
<keyword evidence="2" id="KW-1185">Reference proteome</keyword>
<sequence>MTSGDCCGRHLRRLDKPLDTDCAVCELHFEPRFVIRDYVHVVNGAEVRTRGMPTLSPDAVPTILPNLPSYLSVKAPTPRP</sequence>
<comment type="caution">
    <text evidence="1">The sequence shown here is derived from an EMBL/GenBank/DDBJ whole genome shotgun (WGS) entry which is preliminary data.</text>
</comment>
<reference evidence="1" key="1">
    <citation type="submission" date="2020-05" db="EMBL/GenBank/DDBJ databases">
        <title>Large-scale comparative analyses of tick genomes elucidate their genetic diversity and vector capacities.</title>
        <authorList>
            <person name="Jia N."/>
            <person name="Wang J."/>
            <person name="Shi W."/>
            <person name="Du L."/>
            <person name="Sun Y."/>
            <person name="Zhan W."/>
            <person name="Jiang J."/>
            <person name="Wang Q."/>
            <person name="Zhang B."/>
            <person name="Ji P."/>
            <person name="Sakyi L.B."/>
            <person name="Cui X."/>
            <person name="Yuan T."/>
            <person name="Jiang B."/>
            <person name="Yang W."/>
            <person name="Lam T.T.-Y."/>
            <person name="Chang Q."/>
            <person name="Ding S."/>
            <person name="Wang X."/>
            <person name="Zhu J."/>
            <person name="Ruan X."/>
            <person name="Zhao L."/>
            <person name="Wei J."/>
            <person name="Que T."/>
            <person name="Du C."/>
            <person name="Cheng J."/>
            <person name="Dai P."/>
            <person name="Han X."/>
            <person name="Huang E."/>
            <person name="Gao Y."/>
            <person name="Liu J."/>
            <person name="Shao H."/>
            <person name="Ye R."/>
            <person name="Li L."/>
            <person name="Wei W."/>
            <person name="Wang X."/>
            <person name="Wang C."/>
            <person name="Yang T."/>
            <person name="Huo Q."/>
            <person name="Li W."/>
            <person name="Guo W."/>
            <person name="Chen H."/>
            <person name="Zhou L."/>
            <person name="Ni X."/>
            <person name="Tian J."/>
            <person name="Zhou Y."/>
            <person name="Sheng Y."/>
            <person name="Liu T."/>
            <person name="Pan Y."/>
            <person name="Xia L."/>
            <person name="Li J."/>
            <person name="Zhao F."/>
            <person name="Cao W."/>
        </authorList>
    </citation>
    <scope>NUCLEOTIDE SEQUENCE</scope>
    <source>
        <strain evidence="1">Hyas-2018</strain>
    </source>
</reference>
<proteinExistence type="predicted"/>
<name>A0ACB7T1Z8_HYAAI</name>
<dbReference type="EMBL" id="CM023482">
    <property type="protein sequence ID" value="KAH6940169.1"/>
    <property type="molecule type" value="Genomic_DNA"/>
</dbReference>
<gene>
    <name evidence="1" type="ORF">HPB50_025977</name>
</gene>
<organism evidence="1 2">
    <name type="scientific">Hyalomma asiaticum</name>
    <name type="common">Tick</name>
    <dbReference type="NCBI Taxonomy" id="266040"/>
    <lineage>
        <taxon>Eukaryota</taxon>
        <taxon>Metazoa</taxon>
        <taxon>Ecdysozoa</taxon>
        <taxon>Arthropoda</taxon>
        <taxon>Chelicerata</taxon>
        <taxon>Arachnida</taxon>
        <taxon>Acari</taxon>
        <taxon>Parasitiformes</taxon>
        <taxon>Ixodida</taxon>
        <taxon>Ixodoidea</taxon>
        <taxon>Ixodidae</taxon>
        <taxon>Hyalomminae</taxon>
        <taxon>Hyalomma</taxon>
    </lineage>
</organism>
<dbReference type="Proteomes" id="UP000821845">
    <property type="component" value="Chromosome 2"/>
</dbReference>
<evidence type="ECO:0000313" key="2">
    <source>
        <dbReference type="Proteomes" id="UP000821845"/>
    </source>
</evidence>
<accession>A0ACB7T1Z8</accession>
<protein>
    <submittedName>
        <fullName evidence="1">Uncharacterized protein</fullName>
    </submittedName>
</protein>